<name>A0AAF0TVX1_SOLVR</name>
<evidence type="ECO:0000313" key="2">
    <source>
        <dbReference type="Proteomes" id="UP001234989"/>
    </source>
</evidence>
<keyword evidence="2" id="KW-1185">Reference proteome</keyword>
<dbReference type="AlphaFoldDB" id="A0AAF0TVX1"/>
<organism evidence="1 2">
    <name type="scientific">Solanum verrucosum</name>
    <dbReference type="NCBI Taxonomy" id="315347"/>
    <lineage>
        <taxon>Eukaryota</taxon>
        <taxon>Viridiplantae</taxon>
        <taxon>Streptophyta</taxon>
        <taxon>Embryophyta</taxon>
        <taxon>Tracheophyta</taxon>
        <taxon>Spermatophyta</taxon>
        <taxon>Magnoliopsida</taxon>
        <taxon>eudicotyledons</taxon>
        <taxon>Gunneridae</taxon>
        <taxon>Pentapetalae</taxon>
        <taxon>asterids</taxon>
        <taxon>lamiids</taxon>
        <taxon>Solanales</taxon>
        <taxon>Solanaceae</taxon>
        <taxon>Solanoideae</taxon>
        <taxon>Solaneae</taxon>
        <taxon>Solanum</taxon>
    </lineage>
</organism>
<protein>
    <submittedName>
        <fullName evidence="1">Uncharacterized protein</fullName>
    </submittedName>
</protein>
<proteinExistence type="predicted"/>
<sequence length="111" mass="13494">MYFNWSLYHLSAREEGEQVFCTFRRSDMRATTILESLHNMVRQVCVQVWQNMTFHVQRMSGTNHPLFFRDMRVQLKDYTHLTYRGKIKLLKTSVERRDFPVHHIDRSRPCT</sequence>
<reference evidence="1" key="1">
    <citation type="submission" date="2023-08" db="EMBL/GenBank/DDBJ databases">
        <title>A de novo genome assembly of Solanum verrucosum Schlechtendal, a Mexican diploid species geographically isolated from the other diploid A-genome species in potato relatives.</title>
        <authorList>
            <person name="Hosaka K."/>
        </authorList>
    </citation>
    <scope>NUCLEOTIDE SEQUENCE</scope>
    <source>
        <tissue evidence="1">Young leaves</tissue>
    </source>
</reference>
<evidence type="ECO:0000313" key="1">
    <source>
        <dbReference type="EMBL" id="WMV34284.1"/>
    </source>
</evidence>
<gene>
    <name evidence="1" type="ORF">MTR67_027669</name>
</gene>
<dbReference type="EMBL" id="CP133617">
    <property type="protein sequence ID" value="WMV34284.1"/>
    <property type="molecule type" value="Genomic_DNA"/>
</dbReference>
<dbReference type="Proteomes" id="UP001234989">
    <property type="component" value="Chromosome 6"/>
</dbReference>
<accession>A0AAF0TVX1</accession>